<dbReference type="InterPro" id="IPR045214">
    <property type="entry name" value="Surf1/Surf4"/>
</dbReference>
<dbReference type="InterPro" id="IPR002994">
    <property type="entry name" value="Surf1/Shy1"/>
</dbReference>
<feature type="transmembrane region" description="Helical" evidence="6">
    <location>
        <begin position="12"/>
        <end position="31"/>
    </location>
</feature>
<dbReference type="PANTHER" id="PTHR23427:SF2">
    <property type="entry name" value="SURFEIT LOCUS PROTEIN 1"/>
    <property type="match status" value="1"/>
</dbReference>
<sequence>MSTPKVLSVLRAVIPHLAAILMLSLTVRLAFWQLDRAEEKAQLLAEWERAGVSELDGRDPAELPRLSSIRAQGRFDPQRHLLLDNQIRNNFPGVHVFSLFQPDDGAPPFLVNRGWQPWQRNAGSFPEFQTPLDRVTIEGRVAPPPRVGFRLGEARVLDPEDWPALVTYLDLDRVREVFGDELSDRILLLDPSDPAHLSGDPWPRVNMGPEKHRGYAFQWAAISAAILVLWLGLSLRKLIHSRRASGSR</sequence>
<organism evidence="7 8">
    <name type="scientific">Wenzhouxiangella marina</name>
    <dbReference type="NCBI Taxonomy" id="1579979"/>
    <lineage>
        <taxon>Bacteria</taxon>
        <taxon>Pseudomonadati</taxon>
        <taxon>Pseudomonadota</taxon>
        <taxon>Gammaproteobacteria</taxon>
        <taxon>Chromatiales</taxon>
        <taxon>Wenzhouxiangellaceae</taxon>
        <taxon>Wenzhouxiangella</taxon>
    </lineage>
</organism>
<gene>
    <name evidence="7" type="ORF">WM2015_1524</name>
</gene>
<evidence type="ECO:0000256" key="6">
    <source>
        <dbReference type="RuleBase" id="RU363076"/>
    </source>
</evidence>
<feature type="transmembrane region" description="Helical" evidence="6">
    <location>
        <begin position="214"/>
        <end position="233"/>
    </location>
</feature>
<evidence type="ECO:0000256" key="1">
    <source>
        <dbReference type="ARBA" id="ARBA00004370"/>
    </source>
</evidence>
<comment type="subcellular location">
    <subcellularLocation>
        <location evidence="6">Cell membrane</location>
        <topology evidence="6">Multi-pass membrane protein</topology>
    </subcellularLocation>
    <subcellularLocation>
        <location evidence="1">Membrane</location>
    </subcellularLocation>
</comment>
<dbReference type="CDD" id="cd06662">
    <property type="entry name" value="SURF1"/>
    <property type="match status" value="1"/>
</dbReference>
<dbReference type="Pfam" id="PF02104">
    <property type="entry name" value="SURF1"/>
    <property type="match status" value="1"/>
</dbReference>
<keyword evidence="4 6" id="KW-1133">Transmembrane helix</keyword>
<keyword evidence="8" id="KW-1185">Reference proteome</keyword>
<dbReference type="EMBL" id="CP012154">
    <property type="protein sequence ID" value="AKS41894.1"/>
    <property type="molecule type" value="Genomic_DNA"/>
</dbReference>
<keyword evidence="5 6" id="KW-0472">Membrane</keyword>
<evidence type="ECO:0000313" key="8">
    <source>
        <dbReference type="Proteomes" id="UP000066624"/>
    </source>
</evidence>
<dbReference type="PROSITE" id="PS50895">
    <property type="entry name" value="SURF1"/>
    <property type="match status" value="1"/>
</dbReference>
<evidence type="ECO:0000256" key="3">
    <source>
        <dbReference type="ARBA" id="ARBA00022692"/>
    </source>
</evidence>
<dbReference type="KEGG" id="wma:WM2015_1524"/>
<evidence type="ECO:0000256" key="4">
    <source>
        <dbReference type="ARBA" id="ARBA00022989"/>
    </source>
</evidence>
<dbReference type="PANTHER" id="PTHR23427">
    <property type="entry name" value="SURFEIT LOCUS PROTEIN"/>
    <property type="match status" value="1"/>
</dbReference>
<proteinExistence type="inferred from homology"/>
<dbReference type="STRING" id="1579979.WM2015_1524"/>
<dbReference type="Proteomes" id="UP000066624">
    <property type="component" value="Chromosome"/>
</dbReference>
<dbReference type="RefSeq" id="WP_156200993.1">
    <property type="nucleotide sequence ID" value="NZ_CP012154.1"/>
</dbReference>
<keyword evidence="3 6" id="KW-0812">Transmembrane</keyword>
<keyword evidence="6" id="KW-1003">Cell membrane</keyword>
<evidence type="ECO:0000256" key="5">
    <source>
        <dbReference type="ARBA" id="ARBA00023136"/>
    </source>
</evidence>
<dbReference type="GO" id="GO:0005886">
    <property type="term" value="C:plasma membrane"/>
    <property type="evidence" value="ECO:0007669"/>
    <property type="project" value="UniProtKB-SubCell"/>
</dbReference>
<dbReference type="AlphaFoldDB" id="A0A0K0XW12"/>
<reference evidence="7 8" key="1">
    <citation type="submission" date="2015-07" db="EMBL/GenBank/DDBJ databases">
        <authorList>
            <person name="Noorani M."/>
        </authorList>
    </citation>
    <scope>NUCLEOTIDE SEQUENCE [LARGE SCALE GENOMIC DNA]</scope>
    <source>
        <strain evidence="7 8">KCTC 42284</strain>
    </source>
</reference>
<accession>A0A0K0XW12</accession>
<dbReference type="OrthoDB" id="9789940at2"/>
<name>A0A0K0XW12_9GAMM</name>
<protein>
    <recommendedName>
        <fullName evidence="6">SURF1-like protein</fullName>
    </recommendedName>
</protein>
<comment type="similarity">
    <text evidence="2 6">Belongs to the SURF1 family.</text>
</comment>
<evidence type="ECO:0000313" key="7">
    <source>
        <dbReference type="EMBL" id="AKS41894.1"/>
    </source>
</evidence>
<evidence type="ECO:0000256" key="2">
    <source>
        <dbReference type="ARBA" id="ARBA00007165"/>
    </source>
</evidence>